<keyword evidence="2" id="KW-1185">Reference proteome</keyword>
<protein>
    <recommendedName>
        <fullName evidence="3">DUF535 domain-containing protein</fullName>
    </recommendedName>
</protein>
<reference evidence="1 2" key="1">
    <citation type="submission" date="2018-07" db="EMBL/GenBank/DDBJ databases">
        <title>Diversity of Mesorhizobium strains in Brazil.</title>
        <authorList>
            <person name="Helene L.C.F."/>
            <person name="Dall'Agnol R."/>
            <person name="Delamuta J.R.M."/>
            <person name="Hungria M."/>
        </authorList>
    </citation>
    <scope>NUCLEOTIDE SEQUENCE [LARGE SCALE GENOMIC DNA]</scope>
    <source>
        <strain evidence="1 2">AC99b</strain>
    </source>
</reference>
<name>A0A330HSL9_9HYPH</name>
<dbReference type="Pfam" id="PF04393">
    <property type="entry name" value="DUF535"/>
    <property type="match status" value="1"/>
</dbReference>
<dbReference type="AlphaFoldDB" id="A0A330HSL9"/>
<dbReference type="GO" id="GO:0006974">
    <property type="term" value="P:DNA damage response"/>
    <property type="evidence" value="ECO:0007669"/>
    <property type="project" value="TreeGrafter"/>
</dbReference>
<dbReference type="Proteomes" id="UP000251558">
    <property type="component" value="Unassembled WGS sequence"/>
</dbReference>
<dbReference type="RefSeq" id="WP_112098409.1">
    <property type="nucleotide sequence ID" value="NZ_QMBP01000007.1"/>
</dbReference>
<dbReference type="InterPro" id="IPR007488">
    <property type="entry name" value="DUF535"/>
</dbReference>
<dbReference type="EMBL" id="QMBP01000007">
    <property type="protein sequence ID" value="RAZ89689.1"/>
    <property type="molecule type" value="Genomic_DNA"/>
</dbReference>
<dbReference type="PANTHER" id="PTHR38785:SF1">
    <property type="entry name" value="HOMOLOG OF VIRK"/>
    <property type="match status" value="1"/>
</dbReference>
<evidence type="ECO:0000313" key="1">
    <source>
        <dbReference type="EMBL" id="RAZ89689.1"/>
    </source>
</evidence>
<dbReference type="OrthoDB" id="6835762at2"/>
<sequence length="317" mass="35675">MDRAYPYSPIKHEGAVSSPRCRRTPSVLRRRLNEGVHAVKWAALRWFYRRHIADVGLRLRAHPFAPILDRYPEIPLKVVRPYLTVGLKRGRRAAAVIGHYTAAARLLTEAALIASHTGGLELFALATQAGQVTVELGGQNGLHREAEWRLVVRLDRRPIAEMGLAIMNRSLLCIEGAGEVLWIGVLKGSAGPQCLQDARILTNAMEGLRPKSVLLLVAQALARSLNLYDLLAVSNAGHVFATDYSLRRRVLADYDGFWMESGGLRKGPSMFAMPMAKVQREIAEYKPNKRARVRRRWRLEEQLAEQVKESVRPLLRR</sequence>
<evidence type="ECO:0000313" key="2">
    <source>
        <dbReference type="Proteomes" id="UP000251558"/>
    </source>
</evidence>
<evidence type="ECO:0008006" key="3">
    <source>
        <dbReference type="Google" id="ProtNLM"/>
    </source>
</evidence>
<gene>
    <name evidence="1" type="ORF">DPM33_15975</name>
</gene>
<proteinExistence type="predicted"/>
<comment type="caution">
    <text evidence="1">The sequence shown here is derived from an EMBL/GenBank/DDBJ whole genome shotgun (WGS) entry which is preliminary data.</text>
</comment>
<dbReference type="PANTHER" id="PTHR38785">
    <property type="entry name" value="HOMOLOG OF VIRK"/>
    <property type="match status" value="1"/>
</dbReference>
<accession>A0A330HSL9</accession>
<organism evidence="1 2">
    <name type="scientific">Mesorhizobium hawassense</name>
    <dbReference type="NCBI Taxonomy" id="1209954"/>
    <lineage>
        <taxon>Bacteria</taxon>
        <taxon>Pseudomonadati</taxon>
        <taxon>Pseudomonadota</taxon>
        <taxon>Alphaproteobacteria</taxon>
        <taxon>Hyphomicrobiales</taxon>
        <taxon>Phyllobacteriaceae</taxon>
        <taxon>Mesorhizobium</taxon>
    </lineage>
</organism>